<evidence type="ECO:0000313" key="3">
    <source>
        <dbReference type="Proteomes" id="UP000639643"/>
    </source>
</evidence>
<dbReference type="Proteomes" id="UP000639643">
    <property type="component" value="Unassembled WGS sequence"/>
</dbReference>
<keyword evidence="1" id="KW-1133">Transmembrane helix</keyword>
<keyword evidence="1" id="KW-0472">Membrane</keyword>
<sequence>MRVLLPPTLLVYLTWRKLWKRSPRTVVPRVAVFRSRWAAAQSALGHIPAIAAIVTIAFFVYRDTWIGSELTGFTDADDQKLLGLQITAKLLELMVVFSLGCILFAALRHEIMQGHGIPVASLISALNFARPSLLWSQEMAALLTARLSKPWKKIAFILCLVVFAILALIVAPATASALTPEKNWYPAGGGIAWLNVSVSTLFPDHLSNESAIAGDGDGDGDHCMLEGDNRCPSAHWRDIRDRLIEGRLTKAAVYSPEDNKTEDYWWKNLRLSHYSETIWGGKSGLTCRLLPRSLLPTPWPLAGLSVSRTVATMPNHAIVDAALRVEEHWTKALRAAFHHGDSKRGKLTRNENVRAFIFGAKHATVHVRCEPSIDAKVSDANGTAAITFPDISDGFLRPTPVSEPIFGPWVETVLPSLSRPEILWFDRRSNRSHASLGAAIAMPVSGTQESSDTASLYGCSFDAMWRWATRIDLDTNDRTGYGTWAGLSSSRNTTRGTWLQEKEYMVHVRPSFAQLLNPRLRAGEGVRNATTVFEELMSGTTFRAGDRWKPGYIPHLEGVLAAMLVNGMARTAPWAKIFSEFRDDPAGGHWWSEFLPKGGATFGRPSRMAYAVPGDRENGNLDAYYRVRVDADVFGYACTSRLSGMSTSMIVLLAYLPIVGVFLVWSLATGITSTSWDSVSELLLLALKSPPPGRAATGGTSAGITELAPLREWYWVAKDAGGGNELAFKLASGGDCPADQRVEVNKSYD</sequence>
<gene>
    <name evidence="2" type="ORF">CMUS01_11198</name>
</gene>
<feature type="transmembrane region" description="Helical" evidence="1">
    <location>
        <begin position="90"/>
        <end position="109"/>
    </location>
</feature>
<protein>
    <submittedName>
        <fullName evidence="2">Uncharacterized protein</fullName>
    </submittedName>
</protein>
<name>A0A8H6N6G5_9PEZI</name>
<feature type="transmembrane region" description="Helical" evidence="1">
    <location>
        <begin position="40"/>
        <end position="61"/>
    </location>
</feature>
<keyword evidence="1" id="KW-0812">Transmembrane</keyword>
<evidence type="ECO:0000256" key="1">
    <source>
        <dbReference type="SAM" id="Phobius"/>
    </source>
</evidence>
<dbReference type="OrthoDB" id="426882at2759"/>
<evidence type="ECO:0000313" key="2">
    <source>
        <dbReference type="EMBL" id="KAF6822152.1"/>
    </source>
</evidence>
<reference evidence="2" key="1">
    <citation type="journal article" date="2020" name="Phytopathology">
        <title>Genome Sequence Resources of Colletotrichum truncatum, C. plurivorum, C. musicola, and C. sojae: Four Species Pathogenic to Soybean (Glycine max).</title>
        <authorList>
            <person name="Rogerio F."/>
            <person name="Boufleur T.R."/>
            <person name="Ciampi-Guillardi M."/>
            <person name="Sukno S.A."/>
            <person name="Thon M.R."/>
            <person name="Massola Junior N.S."/>
            <person name="Baroncelli R."/>
        </authorList>
    </citation>
    <scope>NUCLEOTIDE SEQUENCE</scope>
    <source>
        <strain evidence="2">LFN0074</strain>
    </source>
</reference>
<feature type="transmembrane region" description="Helical" evidence="1">
    <location>
        <begin position="154"/>
        <end position="178"/>
    </location>
</feature>
<dbReference type="EMBL" id="WIGM01000554">
    <property type="protein sequence ID" value="KAF6822152.1"/>
    <property type="molecule type" value="Genomic_DNA"/>
</dbReference>
<keyword evidence="3" id="KW-1185">Reference proteome</keyword>
<comment type="caution">
    <text evidence="2">The sequence shown here is derived from an EMBL/GenBank/DDBJ whole genome shotgun (WGS) entry which is preliminary data.</text>
</comment>
<accession>A0A8H6N6G5</accession>
<proteinExistence type="predicted"/>
<feature type="transmembrane region" description="Helical" evidence="1">
    <location>
        <begin position="649"/>
        <end position="668"/>
    </location>
</feature>
<organism evidence="2 3">
    <name type="scientific">Colletotrichum musicola</name>
    <dbReference type="NCBI Taxonomy" id="2175873"/>
    <lineage>
        <taxon>Eukaryota</taxon>
        <taxon>Fungi</taxon>
        <taxon>Dikarya</taxon>
        <taxon>Ascomycota</taxon>
        <taxon>Pezizomycotina</taxon>
        <taxon>Sordariomycetes</taxon>
        <taxon>Hypocreomycetidae</taxon>
        <taxon>Glomerellales</taxon>
        <taxon>Glomerellaceae</taxon>
        <taxon>Colletotrichum</taxon>
        <taxon>Colletotrichum orchidearum species complex</taxon>
    </lineage>
</organism>
<dbReference type="AlphaFoldDB" id="A0A8H6N6G5"/>